<evidence type="ECO:0000313" key="3">
    <source>
        <dbReference type="EMBL" id="PVD36923.1"/>
    </source>
</evidence>
<reference evidence="3 4" key="1">
    <citation type="submission" date="2018-04" db="EMBL/GenBank/DDBJ databases">
        <title>The genome of golden apple snail Pomacea canaliculata provides insight into stress tolerance and invasive adaptation.</title>
        <authorList>
            <person name="Liu C."/>
            <person name="Liu B."/>
            <person name="Ren Y."/>
            <person name="Zhang Y."/>
            <person name="Wang H."/>
            <person name="Li S."/>
            <person name="Jiang F."/>
            <person name="Yin L."/>
            <person name="Zhang G."/>
            <person name="Qian W."/>
            <person name="Fan W."/>
        </authorList>
    </citation>
    <scope>NUCLEOTIDE SEQUENCE [LARGE SCALE GENOMIC DNA]</scope>
    <source>
        <strain evidence="3">SZHN2017</strain>
        <tissue evidence="3">Muscle</tissue>
    </source>
</reference>
<evidence type="ECO:0000256" key="1">
    <source>
        <dbReference type="SAM" id="Coils"/>
    </source>
</evidence>
<dbReference type="Proteomes" id="UP000245119">
    <property type="component" value="Linkage Group LG2"/>
</dbReference>
<comment type="caution">
    <text evidence="3">The sequence shown here is derived from an EMBL/GenBank/DDBJ whole genome shotgun (WGS) entry which is preliminary data.</text>
</comment>
<name>A0A2T7PU18_POMCA</name>
<keyword evidence="4" id="KW-1185">Reference proteome</keyword>
<proteinExistence type="predicted"/>
<dbReference type="OrthoDB" id="6160190at2759"/>
<dbReference type="EMBL" id="PZQS01000002">
    <property type="protein sequence ID" value="PVD36923.1"/>
    <property type="molecule type" value="Genomic_DNA"/>
</dbReference>
<sequence>MANDSIFTNNLLPSDDWELNILLLKVAQALEEDDFHKLKFLCTENGFTHLRFHVSGKSLGRFQRSELEALRSQVSRLLFVPPEFIFLSGVEPAQSITLTFMVHRNIEAPLPDLLKDHGDSFSSLGVDRVWFEDQEVRLTESLPIFMESKVEQKLCDLFNRNQKLEEEIVEKEVTLMQKQEELQSARVESARWQHRENYYRSLLVRAVGDERPDLATSRSDLATSRPDLATSRPELASSRPELASSRPDLASSRPDLASTSRPVPVSQDCDKHIIV</sequence>
<accession>A0A2T7PU18</accession>
<evidence type="ECO:0000256" key="2">
    <source>
        <dbReference type="SAM" id="MobiDB-lite"/>
    </source>
</evidence>
<feature type="region of interest" description="Disordered" evidence="2">
    <location>
        <begin position="213"/>
        <end position="269"/>
    </location>
</feature>
<evidence type="ECO:0000313" key="4">
    <source>
        <dbReference type="Proteomes" id="UP000245119"/>
    </source>
</evidence>
<keyword evidence="1" id="KW-0175">Coiled coil</keyword>
<dbReference type="AlphaFoldDB" id="A0A2T7PU18"/>
<feature type="coiled-coil region" evidence="1">
    <location>
        <begin position="161"/>
        <end position="195"/>
    </location>
</feature>
<gene>
    <name evidence="3" type="ORF">C0Q70_03916</name>
</gene>
<organism evidence="3 4">
    <name type="scientific">Pomacea canaliculata</name>
    <name type="common">Golden apple snail</name>
    <dbReference type="NCBI Taxonomy" id="400727"/>
    <lineage>
        <taxon>Eukaryota</taxon>
        <taxon>Metazoa</taxon>
        <taxon>Spiralia</taxon>
        <taxon>Lophotrochozoa</taxon>
        <taxon>Mollusca</taxon>
        <taxon>Gastropoda</taxon>
        <taxon>Caenogastropoda</taxon>
        <taxon>Architaenioglossa</taxon>
        <taxon>Ampullarioidea</taxon>
        <taxon>Ampullariidae</taxon>
        <taxon>Pomacea</taxon>
    </lineage>
</organism>
<protein>
    <submittedName>
        <fullName evidence="3">Uncharacterized protein</fullName>
    </submittedName>
</protein>